<sequence>YNKAGSIYRTIRKILPLFESDDFVEFNLIFILSNLEMKKEIKNLKVITILENG</sequence>
<evidence type="ECO:0000313" key="1">
    <source>
        <dbReference type="EMBL" id="GAG72117.1"/>
    </source>
</evidence>
<proteinExistence type="predicted"/>
<dbReference type="EMBL" id="BART01006972">
    <property type="protein sequence ID" value="GAG72117.1"/>
    <property type="molecule type" value="Genomic_DNA"/>
</dbReference>
<reference evidence="1" key="1">
    <citation type="journal article" date="2014" name="Front. Microbiol.">
        <title>High frequency of phylogenetically diverse reductive dehalogenase-homologous genes in deep subseafloor sedimentary metagenomes.</title>
        <authorList>
            <person name="Kawai M."/>
            <person name="Futagami T."/>
            <person name="Toyoda A."/>
            <person name="Takaki Y."/>
            <person name="Nishi S."/>
            <person name="Hori S."/>
            <person name="Arai W."/>
            <person name="Tsubouchi T."/>
            <person name="Morono Y."/>
            <person name="Uchiyama I."/>
            <person name="Ito T."/>
            <person name="Fujiyama A."/>
            <person name="Inagaki F."/>
            <person name="Takami H."/>
        </authorList>
    </citation>
    <scope>NUCLEOTIDE SEQUENCE</scope>
    <source>
        <strain evidence="1">Expedition CK06-06</strain>
    </source>
</reference>
<name>X1AS14_9ZZZZ</name>
<accession>X1AS14</accession>
<dbReference type="AlphaFoldDB" id="X1AS14"/>
<protein>
    <submittedName>
        <fullName evidence="1">Uncharacterized protein</fullName>
    </submittedName>
</protein>
<gene>
    <name evidence="1" type="ORF">S01H4_15913</name>
</gene>
<organism evidence="1">
    <name type="scientific">marine sediment metagenome</name>
    <dbReference type="NCBI Taxonomy" id="412755"/>
    <lineage>
        <taxon>unclassified sequences</taxon>
        <taxon>metagenomes</taxon>
        <taxon>ecological metagenomes</taxon>
    </lineage>
</organism>
<feature type="non-terminal residue" evidence="1">
    <location>
        <position position="1"/>
    </location>
</feature>
<comment type="caution">
    <text evidence="1">The sequence shown here is derived from an EMBL/GenBank/DDBJ whole genome shotgun (WGS) entry which is preliminary data.</text>
</comment>